<gene>
    <name evidence="10" type="primary">ynfM_4</name>
    <name evidence="10" type="ORF">ERS008476_03317</name>
</gene>
<dbReference type="RefSeq" id="WP_053010056.1">
    <property type="nucleotide sequence ID" value="NZ_CWJI01000012.1"/>
</dbReference>
<accession>A0A0H5LYY3</accession>
<keyword evidence="6 8" id="KW-1133">Transmembrane helix</keyword>
<evidence type="ECO:0000313" key="11">
    <source>
        <dbReference type="Proteomes" id="UP000043316"/>
    </source>
</evidence>
<feature type="transmembrane region" description="Helical" evidence="8">
    <location>
        <begin position="56"/>
        <end position="72"/>
    </location>
</feature>
<dbReference type="Gene3D" id="1.20.1250.20">
    <property type="entry name" value="MFS general substrate transporter like domains"/>
    <property type="match status" value="1"/>
</dbReference>
<feature type="transmembrane region" description="Helical" evidence="8">
    <location>
        <begin position="348"/>
        <end position="367"/>
    </location>
</feature>
<dbReference type="InterPro" id="IPR011701">
    <property type="entry name" value="MFS"/>
</dbReference>
<organism evidence="10 11">
    <name type="scientific">Yersinia intermedia</name>
    <dbReference type="NCBI Taxonomy" id="631"/>
    <lineage>
        <taxon>Bacteria</taxon>
        <taxon>Pseudomonadati</taxon>
        <taxon>Pseudomonadota</taxon>
        <taxon>Gammaproteobacteria</taxon>
        <taxon>Enterobacterales</taxon>
        <taxon>Yersiniaceae</taxon>
        <taxon>Yersinia</taxon>
    </lineage>
</organism>
<evidence type="ECO:0000256" key="2">
    <source>
        <dbReference type="ARBA" id="ARBA00008335"/>
    </source>
</evidence>
<feature type="transmembrane region" description="Helical" evidence="8">
    <location>
        <begin position="84"/>
        <end position="103"/>
    </location>
</feature>
<comment type="similarity">
    <text evidence="2">Belongs to the major facilitator superfamily.</text>
</comment>
<evidence type="ECO:0000256" key="4">
    <source>
        <dbReference type="ARBA" id="ARBA00022475"/>
    </source>
</evidence>
<feature type="transmembrane region" description="Helical" evidence="8">
    <location>
        <begin position="257"/>
        <end position="275"/>
    </location>
</feature>
<evidence type="ECO:0000256" key="6">
    <source>
        <dbReference type="ARBA" id="ARBA00022989"/>
    </source>
</evidence>
<protein>
    <submittedName>
        <fullName evidence="10">Permeases of the major facilitator superfamily</fullName>
    </submittedName>
</protein>
<sequence length="411" mass="44714">MYSNKTLGKPASGGELSSLIISVIGIVLSVGAVYITQLIFQEISESFVVGLLDARYSFSVSCFVYAISFFIFGPLSDRVSAKSLSLFGCAGVIICLVLCLYITQYNTFLLVMALLGFFAAAVPAALFSYTAKNTEEYKLPRAMGLMISASIVGIIFSRSIIGILSDYFSWRTAFFIYAVFVMISALLIIVGLKEKMAMKQNQMKLADVYINAVKILADKRIILFLSLGFLLFFSYLGLSSFLTYYLKGGAFNLSSTALGWLNFVGVSAVGGAFISAKLAMTIDKRKILMTFLCGVVASILVISFSNNIYIVAFGIFSLFIFVFGIQPIVMSILTQLVHVSSKGTISSLYLLSCLAGGSFGTFILGLVWNSMNWNGVVLTCIFVSVINIVLAIRYMGESKVTHVINPVESSK</sequence>
<dbReference type="InterPro" id="IPR020846">
    <property type="entry name" value="MFS_dom"/>
</dbReference>
<feature type="transmembrane region" description="Helical" evidence="8">
    <location>
        <begin position="287"/>
        <end position="304"/>
    </location>
</feature>
<evidence type="ECO:0000256" key="3">
    <source>
        <dbReference type="ARBA" id="ARBA00022448"/>
    </source>
</evidence>
<dbReference type="PANTHER" id="PTHR43271">
    <property type="entry name" value="BLL2771 PROTEIN"/>
    <property type="match status" value="1"/>
</dbReference>
<proteinExistence type="inferred from homology"/>
<evidence type="ECO:0000256" key="1">
    <source>
        <dbReference type="ARBA" id="ARBA00004651"/>
    </source>
</evidence>
<dbReference type="SUPFAM" id="SSF103473">
    <property type="entry name" value="MFS general substrate transporter"/>
    <property type="match status" value="1"/>
</dbReference>
<dbReference type="CDD" id="cd17324">
    <property type="entry name" value="MFS_NepI_like"/>
    <property type="match status" value="1"/>
</dbReference>
<dbReference type="EMBL" id="CWJI01000012">
    <property type="protein sequence ID" value="CRY56280.1"/>
    <property type="molecule type" value="Genomic_DNA"/>
</dbReference>
<feature type="transmembrane region" description="Helical" evidence="8">
    <location>
        <begin position="16"/>
        <end position="36"/>
    </location>
</feature>
<evidence type="ECO:0000256" key="5">
    <source>
        <dbReference type="ARBA" id="ARBA00022692"/>
    </source>
</evidence>
<dbReference type="AlphaFoldDB" id="A0A0H5LYY3"/>
<keyword evidence="5 8" id="KW-0812">Transmembrane</keyword>
<dbReference type="GO" id="GO:0005886">
    <property type="term" value="C:plasma membrane"/>
    <property type="evidence" value="ECO:0007669"/>
    <property type="project" value="UniProtKB-SubCell"/>
</dbReference>
<keyword evidence="4" id="KW-1003">Cell membrane</keyword>
<evidence type="ECO:0000259" key="9">
    <source>
        <dbReference type="PROSITE" id="PS50850"/>
    </source>
</evidence>
<reference evidence="11" key="1">
    <citation type="submission" date="2015-03" db="EMBL/GenBank/DDBJ databases">
        <authorList>
            <consortium name="Pathogen Informatics"/>
        </authorList>
    </citation>
    <scope>NUCLEOTIDE SEQUENCE [LARGE SCALE GENOMIC DNA]</scope>
    <source>
        <strain evidence="11">R148</strain>
    </source>
</reference>
<dbReference type="Proteomes" id="UP000043316">
    <property type="component" value="Unassembled WGS sequence"/>
</dbReference>
<feature type="transmembrane region" description="Helical" evidence="8">
    <location>
        <begin position="173"/>
        <end position="192"/>
    </location>
</feature>
<feature type="transmembrane region" description="Helical" evidence="8">
    <location>
        <begin position="310"/>
        <end position="336"/>
    </location>
</feature>
<keyword evidence="7 8" id="KW-0472">Membrane</keyword>
<evidence type="ECO:0000256" key="7">
    <source>
        <dbReference type="ARBA" id="ARBA00023136"/>
    </source>
</evidence>
<name>A0A0H5LYY3_YERIN</name>
<keyword evidence="3" id="KW-0813">Transport</keyword>
<evidence type="ECO:0000313" key="10">
    <source>
        <dbReference type="EMBL" id="CRY56280.1"/>
    </source>
</evidence>
<feature type="transmembrane region" description="Helical" evidence="8">
    <location>
        <begin position="109"/>
        <end position="130"/>
    </location>
</feature>
<dbReference type="InterPro" id="IPR036259">
    <property type="entry name" value="MFS_trans_sf"/>
</dbReference>
<dbReference type="Pfam" id="PF07690">
    <property type="entry name" value="MFS_1"/>
    <property type="match status" value="1"/>
</dbReference>
<dbReference type="PANTHER" id="PTHR43271:SF1">
    <property type="entry name" value="INNER MEMBRANE TRANSPORT PROTEIN YNFM"/>
    <property type="match status" value="1"/>
</dbReference>
<comment type="subcellular location">
    <subcellularLocation>
        <location evidence="1">Cell membrane</location>
        <topology evidence="1">Multi-pass membrane protein</topology>
    </subcellularLocation>
</comment>
<feature type="transmembrane region" description="Helical" evidence="8">
    <location>
        <begin position="373"/>
        <end position="392"/>
    </location>
</feature>
<feature type="transmembrane region" description="Helical" evidence="8">
    <location>
        <begin position="142"/>
        <end position="161"/>
    </location>
</feature>
<dbReference type="GO" id="GO:0022857">
    <property type="term" value="F:transmembrane transporter activity"/>
    <property type="evidence" value="ECO:0007669"/>
    <property type="project" value="InterPro"/>
</dbReference>
<feature type="transmembrane region" description="Helical" evidence="8">
    <location>
        <begin position="221"/>
        <end position="245"/>
    </location>
</feature>
<feature type="domain" description="Major facilitator superfamily (MFS) profile" evidence="9">
    <location>
        <begin position="18"/>
        <end position="399"/>
    </location>
</feature>
<dbReference type="PROSITE" id="PS50850">
    <property type="entry name" value="MFS"/>
    <property type="match status" value="1"/>
</dbReference>
<evidence type="ECO:0000256" key="8">
    <source>
        <dbReference type="SAM" id="Phobius"/>
    </source>
</evidence>